<dbReference type="InterPro" id="IPR019533">
    <property type="entry name" value="Peptidase_S26"/>
</dbReference>
<accession>A0ABT7SDZ1</accession>
<keyword evidence="9" id="KW-1185">Reference proteome</keyword>
<feature type="transmembrane region" description="Helical" evidence="7">
    <location>
        <begin position="155"/>
        <end position="176"/>
    </location>
</feature>
<evidence type="ECO:0000313" key="9">
    <source>
        <dbReference type="Proteomes" id="UP001529338"/>
    </source>
</evidence>
<dbReference type="EC" id="3.4.21.89" evidence="5"/>
<feature type="region of interest" description="Disordered" evidence="6">
    <location>
        <begin position="184"/>
        <end position="242"/>
    </location>
</feature>
<evidence type="ECO:0000256" key="7">
    <source>
        <dbReference type="SAM" id="Phobius"/>
    </source>
</evidence>
<dbReference type="InterPro" id="IPR001733">
    <property type="entry name" value="Peptidase_S26B"/>
</dbReference>
<dbReference type="NCBIfam" id="TIGR02228">
    <property type="entry name" value="sigpep_I_arch"/>
    <property type="match status" value="1"/>
</dbReference>
<dbReference type="CDD" id="cd06530">
    <property type="entry name" value="S26_SPase_I"/>
    <property type="match status" value="1"/>
</dbReference>
<evidence type="ECO:0000256" key="3">
    <source>
        <dbReference type="ARBA" id="ARBA00022989"/>
    </source>
</evidence>
<proteinExistence type="predicted"/>
<evidence type="ECO:0000256" key="4">
    <source>
        <dbReference type="ARBA" id="ARBA00023136"/>
    </source>
</evidence>
<name>A0ABT7SDZ1_9CELL</name>
<evidence type="ECO:0000256" key="6">
    <source>
        <dbReference type="SAM" id="MobiDB-lite"/>
    </source>
</evidence>
<dbReference type="EMBL" id="JAUCGQ010000001">
    <property type="protein sequence ID" value="MDM7854394.1"/>
    <property type="molecule type" value="Genomic_DNA"/>
</dbReference>
<dbReference type="Proteomes" id="UP001529338">
    <property type="component" value="Unassembled WGS sequence"/>
</dbReference>
<reference evidence="8 9" key="1">
    <citation type="submission" date="2023-06" db="EMBL/GenBank/DDBJ databases">
        <title>Cellulomonas sp. MW4 Whole genome sequence.</title>
        <authorList>
            <person name="Park S."/>
        </authorList>
    </citation>
    <scope>NUCLEOTIDE SEQUENCE [LARGE SCALE GENOMIC DNA]</scope>
    <source>
        <strain evidence="8 9">MW4</strain>
    </source>
</reference>
<comment type="subcellular location">
    <subcellularLocation>
        <location evidence="1">Membrane</location>
    </subcellularLocation>
</comment>
<dbReference type="InterPro" id="IPR036286">
    <property type="entry name" value="LexA/Signal_pep-like_sf"/>
</dbReference>
<gene>
    <name evidence="8" type="ORF">QRT04_05575</name>
</gene>
<evidence type="ECO:0000256" key="5">
    <source>
        <dbReference type="NCBIfam" id="TIGR02228"/>
    </source>
</evidence>
<dbReference type="SUPFAM" id="SSF51306">
    <property type="entry name" value="LexA/Signal peptidase"/>
    <property type="match status" value="1"/>
</dbReference>
<keyword evidence="3 7" id="KW-1133">Transmembrane helix</keyword>
<dbReference type="PANTHER" id="PTHR10806:SF6">
    <property type="entry name" value="SIGNAL PEPTIDASE COMPLEX CATALYTIC SUBUNIT SEC11"/>
    <property type="match status" value="1"/>
</dbReference>
<dbReference type="GO" id="GO:0009003">
    <property type="term" value="F:signal peptidase activity"/>
    <property type="evidence" value="ECO:0007669"/>
    <property type="project" value="UniProtKB-EC"/>
</dbReference>
<comment type="caution">
    <text evidence="8">The sequence shown here is derived from an EMBL/GenBank/DDBJ whole genome shotgun (WGS) entry which is preliminary data.</text>
</comment>
<sequence>MSDDQRRPAPDVSWLSAAASALSAFALVTIALVALVMIVVPLLLGATPYTVLTGSMRPSMPPGTLVVTRPTPVEDIRVGDVVTYQRRSGLPGVVTHRVVGIGASGAGERVIVVRGDANGVADPPVLPVQIRGVVVYHAPYLGYLNTWVGANRPTWVTRAVAGSLLGYGAFLLAGAVRDRRRRAAAGTAAAGDDADGPTEPGPRATGAEPAEPRVPAAADGRSDTPEPSAAPEPVPAHATAAP</sequence>
<keyword evidence="4 7" id="KW-0472">Membrane</keyword>
<feature type="compositionally biased region" description="Low complexity" evidence="6">
    <location>
        <begin position="207"/>
        <end position="218"/>
    </location>
</feature>
<dbReference type="RefSeq" id="WP_289454134.1">
    <property type="nucleotide sequence ID" value="NZ_JAUCGQ010000001.1"/>
</dbReference>
<dbReference type="PANTHER" id="PTHR10806">
    <property type="entry name" value="SIGNAL PEPTIDASE COMPLEX CATALYTIC SUBUNIT SEC11"/>
    <property type="match status" value="1"/>
</dbReference>
<evidence type="ECO:0000256" key="2">
    <source>
        <dbReference type="ARBA" id="ARBA00022692"/>
    </source>
</evidence>
<keyword evidence="2 7" id="KW-0812">Transmembrane</keyword>
<keyword evidence="8" id="KW-0378">Hydrolase</keyword>
<feature type="transmembrane region" description="Helical" evidence="7">
    <location>
        <begin position="12"/>
        <end position="44"/>
    </location>
</feature>
<organism evidence="8 9">
    <name type="scientific">Cellulomonas alba</name>
    <dbReference type="NCBI Taxonomy" id="3053467"/>
    <lineage>
        <taxon>Bacteria</taxon>
        <taxon>Bacillati</taxon>
        <taxon>Actinomycetota</taxon>
        <taxon>Actinomycetes</taxon>
        <taxon>Micrococcales</taxon>
        <taxon>Cellulomonadaceae</taxon>
        <taxon>Cellulomonas</taxon>
    </lineage>
</organism>
<protein>
    <recommendedName>
        <fullName evidence="5">Signal peptidase I</fullName>
        <ecNumber evidence="5">3.4.21.89</ecNumber>
    </recommendedName>
</protein>
<evidence type="ECO:0000313" key="8">
    <source>
        <dbReference type="EMBL" id="MDM7854394.1"/>
    </source>
</evidence>
<evidence type="ECO:0000256" key="1">
    <source>
        <dbReference type="ARBA" id="ARBA00004370"/>
    </source>
</evidence>